<comment type="caution">
    <text evidence="1">The sequence shown here is derived from an EMBL/GenBank/DDBJ whole genome shotgun (WGS) entry which is preliminary data.</text>
</comment>
<dbReference type="Proteomes" id="UP001335910">
    <property type="component" value="Unassembled WGS sequence"/>
</dbReference>
<organism evidence="1 2">
    <name type="scientific">Lelliottia amnigena</name>
    <name type="common">Enterobacter amnigenus</name>
    <dbReference type="NCBI Taxonomy" id="61646"/>
    <lineage>
        <taxon>Bacteria</taxon>
        <taxon>Pseudomonadati</taxon>
        <taxon>Pseudomonadota</taxon>
        <taxon>Gammaproteobacteria</taxon>
        <taxon>Enterobacterales</taxon>
        <taxon>Enterobacteriaceae</taxon>
        <taxon>Lelliottia</taxon>
    </lineage>
</organism>
<accession>A0ABU7U8M5</accession>
<sequence length="398" mass="44510">MFESIVLNRSIDGPAITIGEISEALLFYQNIHIVMDTSNLLGLIQSIGPHNVIRLISHPDVKTTYIEEIIGVMSDETNFGTEYTLASGYFSGSQEHGEIKSWKKRLEFMIIRQGFNKTQAENFTERFRQCVTLKKLTGDHFIKGGVISAAKEDFNDPEYVSSAASIILRNLLPKEKSADEFYFRVYPSHGTFRISTNIDFSEINSYQNNVLANNGETTPASIASSILNSSYGLILAAHYGGDFHTSTTESKIIQQKNKQILTRANANRNELSSFYEIALTGCPNIATVINKGERSFEEFLELLTRAKKFKKWLKGKSPDEKILSQYLEDITTSSWFGSGSSKALRYLASNGLGLIDPITGLITSALDSFILDKLSAGWKPNQFISKKIKPFVDIHDDH</sequence>
<name>A0ABU7U8M5_LELAM</name>
<protein>
    <submittedName>
        <fullName evidence="1">Uncharacterized protein</fullName>
    </submittedName>
</protein>
<evidence type="ECO:0000313" key="2">
    <source>
        <dbReference type="Proteomes" id="UP001335910"/>
    </source>
</evidence>
<proteinExistence type="predicted"/>
<dbReference type="EMBL" id="JAZKLI010000001">
    <property type="protein sequence ID" value="MEE9683305.1"/>
    <property type="molecule type" value="Genomic_DNA"/>
</dbReference>
<evidence type="ECO:0000313" key="1">
    <source>
        <dbReference type="EMBL" id="MEE9683305.1"/>
    </source>
</evidence>
<keyword evidence="2" id="KW-1185">Reference proteome</keyword>
<reference evidence="1 2" key="1">
    <citation type="submission" date="2023-10" db="EMBL/GenBank/DDBJ databases">
        <title>Wastewater isolates of ESBL- and carbapenemase-producing Gram-negative bacteria from New Zealand.</title>
        <authorList>
            <person name="Straub C."/>
            <person name="Weaver L."/>
            <person name="Cornelius A."/>
            <person name="Mcgill E."/>
            <person name="Dyet K."/>
            <person name="White L."/>
            <person name="Pattis I."/>
        </authorList>
    </citation>
    <scope>NUCLEOTIDE SEQUENCE [LARGE SCALE GENOMIC DNA]</scope>
    <source>
        <strain evidence="1 2">ESBL35</strain>
    </source>
</reference>
<dbReference type="RefSeq" id="WP_331389148.1">
    <property type="nucleotide sequence ID" value="NZ_JAZKLB010000001.1"/>
</dbReference>
<gene>
    <name evidence="1" type="ORF">V4839_07370</name>
</gene>